<reference evidence="1 2" key="1">
    <citation type="journal article" date="2019" name="Commun. Biol.">
        <title>The bagworm genome reveals a unique fibroin gene that provides high tensile strength.</title>
        <authorList>
            <person name="Kono N."/>
            <person name="Nakamura H."/>
            <person name="Ohtoshi R."/>
            <person name="Tomita M."/>
            <person name="Numata K."/>
            <person name="Arakawa K."/>
        </authorList>
    </citation>
    <scope>NUCLEOTIDE SEQUENCE [LARGE SCALE GENOMIC DNA]</scope>
</reference>
<protein>
    <submittedName>
        <fullName evidence="1">Uncharacterized protein</fullName>
    </submittedName>
</protein>
<dbReference type="Proteomes" id="UP000299102">
    <property type="component" value="Unassembled WGS sequence"/>
</dbReference>
<keyword evidence="2" id="KW-1185">Reference proteome</keyword>
<gene>
    <name evidence="1" type="ORF">EVAR_84443_1</name>
</gene>
<dbReference type="AlphaFoldDB" id="A0A4C1W321"/>
<proteinExistence type="predicted"/>
<name>A0A4C1W321_EUMVA</name>
<organism evidence="1 2">
    <name type="scientific">Eumeta variegata</name>
    <name type="common">Bagworm moth</name>
    <name type="synonym">Eumeta japonica</name>
    <dbReference type="NCBI Taxonomy" id="151549"/>
    <lineage>
        <taxon>Eukaryota</taxon>
        <taxon>Metazoa</taxon>
        <taxon>Ecdysozoa</taxon>
        <taxon>Arthropoda</taxon>
        <taxon>Hexapoda</taxon>
        <taxon>Insecta</taxon>
        <taxon>Pterygota</taxon>
        <taxon>Neoptera</taxon>
        <taxon>Endopterygota</taxon>
        <taxon>Lepidoptera</taxon>
        <taxon>Glossata</taxon>
        <taxon>Ditrysia</taxon>
        <taxon>Tineoidea</taxon>
        <taxon>Psychidae</taxon>
        <taxon>Oiketicinae</taxon>
        <taxon>Eumeta</taxon>
    </lineage>
</organism>
<accession>A0A4C1W321</accession>
<evidence type="ECO:0000313" key="1">
    <source>
        <dbReference type="EMBL" id="GBP44952.1"/>
    </source>
</evidence>
<dbReference type="EMBL" id="BGZK01000461">
    <property type="protein sequence ID" value="GBP44952.1"/>
    <property type="molecule type" value="Genomic_DNA"/>
</dbReference>
<evidence type="ECO:0000313" key="2">
    <source>
        <dbReference type="Proteomes" id="UP000299102"/>
    </source>
</evidence>
<sequence length="122" mass="14177">MGERATHYEMQQRELLLPVLCENMLSHRPSRFLCCSQVGYNMYIPHTMVQWLLNFLDCSSWTNCNRRWPAILTRSSVHQEGVCPSCNDQSVVPTRGLFFPSDYSVFDFDSGPIFDADLYNSR</sequence>
<comment type="caution">
    <text evidence="1">The sequence shown here is derived from an EMBL/GenBank/DDBJ whole genome shotgun (WGS) entry which is preliminary data.</text>
</comment>